<keyword evidence="3" id="KW-1185">Reference proteome</keyword>
<dbReference type="InterPro" id="IPR013557">
    <property type="entry name" value="AntA/B_antirep"/>
</dbReference>
<evidence type="ECO:0000313" key="3">
    <source>
        <dbReference type="Proteomes" id="UP000184498"/>
    </source>
</evidence>
<sequence length="199" mass="23233">MTQLIKITEQNGKRAVSARELHNFLGSKQEFAHWIKNRINEYGFIENQDFEVFDKFIKNSNGGRPLKEFVVSISMAKELAMVEKTEQGRQARQYFIEMEKVAIAKALVTPQFKRTNINSVSAKRVELINTIRNYLRWGDMHKVAKELNLTSAYVKRVMVNKEFNTEQADTVVNALYQKAMQNKNELLFGYQDMIDMLRN</sequence>
<dbReference type="RefSeq" id="WP_073000436.1">
    <property type="nucleotide sequence ID" value="NZ_FRAM01000006.1"/>
</dbReference>
<dbReference type="Pfam" id="PF08346">
    <property type="entry name" value="AntA"/>
    <property type="match status" value="1"/>
</dbReference>
<gene>
    <name evidence="2" type="ORF">SAMN05444371_3422</name>
</gene>
<proteinExistence type="predicted"/>
<evidence type="ECO:0000313" key="2">
    <source>
        <dbReference type="EMBL" id="SHK71523.1"/>
    </source>
</evidence>
<dbReference type="Proteomes" id="UP000184498">
    <property type="component" value="Unassembled WGS sequence"/>
</dbReference>
<feature type="domain" description="AntA/AntB antirepressor" evidence="1">
    <location>
        <begin position="16"/>
        <end position="85"/>
    </location>
</feature>
<protein>
    <submittedName>
        <fullName evidence="2">Phage anti-repressor protein</fullName>
    </submittedName>
</protein>
<dbReference type="OrthoDB" id="9812611at2"/>
<dbReference type="AlphaFoldDB" id="A0A1M6UQS3"/>
<reference evidence="3" key="1">
    <citation type="submission" date="2016-11" db="EMBL/GenBank/DDBJ databases">
        <authorList>
            <person name="Varghese N."/>
            <person name="Submissions S."/>
        </authorList>
    </citation>
    <scope>NUCLEOTIDE SEQUENCE [LARGE SCALE GENOMIC DNA]</scope>
    <source>
        <strain evidence="3">DSM 18016</strain>
    </source>
</reference>
<dbReference type="STRING" id="216903.SAMN05444371_3422"/>
<dbReference type="PANTHER" id="PTHR36180:SF1">
    <property type="entry name" value="ANTA_ANTB ANTIREPRESSOR DOMAIN-CONTAINING PROTEIN"/>
    <property type="match status" value="1"/>
</dbReference>
<dbReference type="PANTHER" id="PTHR36180">
    <property type="entry name" value="DNA-BINDING PROTEIN-RELATED-RELATED"/>
    <property type="match status" value="1"/>
</dbReference>
<evidence type="ECO:0000259" key="1">
    <source>
        <dbReference type="Pfam" id="PF08346"/>
    </source>
</evidence>
<name>A0A1M6UQS3_9FLAO</name>
<dbReference type="EMBL" id="FRAM01000006">
    <property type="protein sequence ID" value="SHK71523.1"/>
    <property type="molecule type" value="Genomic_DNA"/>
</dbReference>
<organism evidence="2 3">
    <name type="scientific">Epilithonimonas mollis</name>
    <dbReference type="NCBI Taxonomy" id="216903"/>
    <lineage>
        <taxon>Bacteria</taxon>
        <taxon>Pseudomonadati</taxon>
        <taxon>Bacteroidota</taxon>
        <taxon>Flavobacteriia</taxon>
        <taxon>Flavobacteriales</taxon>
        <taxon>Weeksellaceae</taxon>
        <taxon>Chryseobacterium group</taxon>
        <taxon>Epilithonimonas</taxon>
    </lineage>
</organism>
<accession>A0A1M6UQS3</accession>